<accession>A0A5P2X7R0</accession>
<dbReference type="Proteomes" id="UP000326505">
    <property type="component" value="Chromosome"/>
</dbReference>
<dbReference type="Proteomes" id="UP000549009">
    <property type="component" value="Unassembled WGS sequence"/>
</dbReference>
<organism evidence="2 3">
    <name type="scientific">Streptomyces spectabilis</name>
    <dbReference type="NCBI Taxonomy" id="68270"/>
    <lineage>
        <taxon>Bacteria</taxon>
        <taxon>Bacillati</taxon>
        <taxon>Actinomycetota</taxon>
        <taxon>Actinomycetes</taxon>
        <taxon>Kitasatosporales</taxon>
        <taxon>Streptomycetaceae</taxon>
        <taxon>Streptomyces</taxon>
    </lineage>
</organism>
<protein>
    <submittedName>
        <fullName evidence="2">Uncharacterized protein</fullName>
    </submittedName>
</protein>
<sequence>MTTTAGELRAEARTLRGLADAANPRGDGHWFARCDFPNSRFPGSQWRTRARLWTTRWGQLLGAHAKGTDAFAYVDQQVGIYIAVMNPAVGLALADLLDRTADHCAENLPCCADGVECPTVEPVLDLIAALRKARALTANGGPS</sequence>
<dbReference type="KEGG" id="sspb:CP982_07645"/>
<keyword evidence="4" id="KW-1185">Reference proteome</keyword>
<dbReference type="RefSeq" id="WP_150509810.1">
    <property type="nucleotide sequence ID" value="NZ_BMSQ01000020.1"/>
</dbReference>
<reference evidence="1 4" key="2">
    <citation type="submission" date="2020-08" db="EMBL/GenBank/DDBJ databases">
        <title>Genomic Encyclopedia of Type Strains, Phase III (KMG-III): the genomes of soil and plant-associated and newly described type strains.</title>
        <authorList>
            <person name="Whitman W."/>
        </authorList>
    </citation>
    <scope>NUCLEOTIDE SEQUENCE [LARGE SCALE GENOMIC DNA]</scope>
    <source>
        <strain evidence="1 4">CECT 3146</strain>
    </source>
</reference>
<name>A0A5P2X7R0_STRST</name>
<evidence type="ECO:0000313" key="1">
    <source>
        <dbReference type="EMBL" id="MBB5108358.1"/>
    </source>
</evidence>
<dbReference type="AlphaFoldDB" id="A0A5P2X7R0"/>
<evidence type="ECO:0000313" key="3">
    <source>
        <dbReference type="Proteomes" id="UP000326505"/>
    </source>
</evidence>
<gene>
    <name evidence="2" type="ORF">CP982_07645</name>
    <name evidence="1" type="ORF">FHS40_007479</name>
</gene>
<dbReference type="EMBL" id="JACHJD010000018">
    <property type="protein sequence ID" value="MBB5108358.1"/>
    <property type="molecule type" value="Genomic_DNA"/>
</dbReference>
<reference evidence="2 3" key="1">
    <citation type="submission" date="2017-09" db="EMBL/GenBank/DDBJ databases">
        <authorList>
            <person name="Lee N."/>
            <person name="Cho B.-K."/>
        </authorList>
    </citation>
    <scope>NUCLEOTIDE SEQUENCE [LARGE SCALE GENOMIC DNA]</scope>
    <source>
        <strain evidence="2 3">ATCC 27465</strain>
    </source>
</reference>
<evidence type="ECO:0000313" key="4">
    <source>
        <dbReference type="Proteomes" id="UP000549009"/>
    </source>
</evidence>
<proteinExistence type="predicted"/>
<evidence type="ECO:0000313" key="2">
    <source>
        <dbReference type="EMBL" id="QEV58606.1"/>
    </source>
</evidence>
<dbReference type="EMBL" id="CP023690">
    <property type="protein sequence ID" value="QEV58606.1"/>
    <property type="molecule type" value="Genomic_DNA"/>
</dbReference>